<accession>A0A537IZ26</accession>
<dbReference type="InterPro" id="IPR029058">
    <property type="entry name" value="AB_hydrolase_fold"/>
</dbReference>
<evidence type="ECO:0000256" key="3">
    <source>
        <dbReference type="ARBA" id="ARBA00022651"/>
    </source>
</evidence>
<keyword evidence="7" id="KW-0624">Polysaccharide degradation</keyword>
<dbReference type="InterPro" id="IPR003140">
    <property type="entry name" value="PLipase/COase/thioEstase"/>
</dbReference>
<keyword evidence="2" id="KW-0964">Secreted</keyword>
<evidence type="ECO:0000259" key="8">
    <source>
        <dbReference type="Pfam" id="PF02230"/>
    </source>
</evidence>
<evidence type="ECO:0000256" key="4">
    <source>
        <dbReference type="ARBA" id="ARBA00022729"/>
    </source>
</evidence>
<dbReference type="AlphaFoldDB" id="A0A537IZ26"/>
<name>A0A537IZ26_9BACT</name>
<comment type="caution">
    <text evidence="9">The sequence shown here is derived from an EMBL/GenBank/DDBJ whole genome shotgun (WGS) entry which is preliminary data.</text>
</comment>
<dbReference type="SUPFAM" id="SSF53474">
    <property type="entry name" value="alpha/beta-Hydrolases"/>
    <property type="match status" value="1"/>
</dbReference>
<keyword evidence="4" id="KW-0732">Signal</keyword>
<evidence type="ECO:0000256" key="7">
    <source>
        <dbReference type="ARBA" id="ARBA00023326"/>
    </source>
</evidence>
<dbReference type="GO" id="GO:0005576">
    <property type="term" value="C:extracellular region"/>
    <property type="evidence" value="ECO:0007669"/>
    <property type="project" value="UniProtKB-SubCell"/>
</dbReference>
<evidence type="ECO:0000256" key="2">
    <source>
        <dbReference type="ARBA" id="ARBA00022525"/>
    </source>
</evidence>
<keyword evidence="6" id="KW-0119">Carbohydrate metabolism</keyword>
<dbReference type="InterPro" id="IPR043595">
    <property type="entry name" value="FaeB/C/D"/>
</dbReference>
<dbReference type="PANTHER" id="PTHR38050:SF2">
    <property type="entry name" value="FERULOYL ESTERASE C-RELATED"/>
    <property type="match status" value="1"/>
</dbReference>
<keyword evidence="3" id="KW-0858">Xylan degradation</keyword>
<dbReference type="Pfam" id="PF02230">
    <property type="entry name" value="Abhydrolase_2"/>
    <property type="match status" value="1"/>
</dbReference>
<keyword evidence="5" id="KW-0378">Hydrolase</keyword>
<dbReference type="Gene3D" id="3.40.50.1820">
    <property type="entry name" value="alpha/beta hydrolase"/>
    <property type="match status" value="1"/>
</dbReference>
<dbReference type="PANTHER" id="PTHR38050">
    <property type="match status" value="1"/>
</dbReference>
<dbReference type="EMBL" id="VBAP01000019">
    <property type="protein sequence ID" value="TMI76525.1"/>
    <property type="molecule type" value="Genomic_DNA"/>
</dbReference>
<dbReference type="GO" id="GO:0030600">
    <property type="term" value="F:feruloyl esterase activity"/>
    <property type="evidence" value="ECO:0007669"/>
    <property type="project" value="InterPro"/>
</dbReference>
<evidence type="ECO:0000313" key="10">
    <source>
        <dbReference type="Proteomes" id="UP000318834"/>
    </source>
</evidence>
<evidence type="ECO:0000256" key="1">
    <source>
        <dbReference type="ARBA" id="ARBA00004613"/>
    </source>
</evidence>
<comment type="subcellular location">
    <subcellularLocation>
        <location evidence="1">Secreted</location>
    </subcellularLocation>
</comment>
<feature type="domain" description="Phospholipase/carboxylesterase/thioesterase" evidence="8">
    <location>
        <begin position="22"/>
        <end position="113"/>
    </location>
</feature>
<dbReference type="GO" id="GO:0045493">
    <property type="term" value="P:xylan catabolic process"/>
    <property type="evidence" value="ECO:0007669"/>
    <property type="project" value="UniProtKB-KW"/>
</dbReference>
<dbReference type="Proteomes" id="UP000318834">
    <property type="component" value="Unassembled WGS sequence"/>
</dbReference>
<evidence type="ECO:0000256" key="5">
    <source>
        <dbReference type="ARBA" id="ARBA00022801"/>
    </source>
</evidence>
<proteinExistence type="predicted"/>
<evidence type="ECO:0000313" key="9">
    <source>
        <dbReference type="EMBL" id="TMI76525.1"/>
    </source>
</evidence>
<gene>
    <name evidence="9" type="ORF">E6H05_03415</name>
</gene>
<sequence length="218" mass="23615">MRTGSSSSTRREAVSRRSGTWTEAGLMRDVRFISELIDTLRAAYNIDPTRIYANGLSIGGGMAFVLSCTLSDRVAAVGMVAAAQSLPSSWCTDKRPVPMIAFHGAADPIVPYNGGPSGDRFNPVKVMFPPVGDWVASWARRNQCGANPVDSGVAPGVRIAYTHCTEGASVVLYAVQEGGHSWPGGKPLPEWWVGPTSSSIDATNQMWTFFRDHRLRRK</sequence>
<reference evidence="9 10" key="1">
    <citation type="journal article" date="2019" name="Nat. Microbiol.">
        <title>Mediterranean grassland soil C-N compound turnover is dependent on rainfall and depth, and is mediated by genomically divergent microorganisms.</title>
        <authorList>
            <person name="Diamond S."/>
            <person name="Andeer P.F."/>
            <person name="Li Z."/>
            <person name="Crits-Christoph A."/>
            <person name="Burstein D."/>
            <person name="Anantharaman K."/>
            <person name="Lane K.R."/>
            <person name="Thomas B.C."/>
            <person name="Pan C."/>
            <person name="Northen T.R."/>
            <person name="Banfield J.F."/>
        </authorList>
    </citation>
    <scope>NUCLEOTIDE SEQUENCE [LARGE SCALE GENOMIC DNA]</scope>
    <source>
        <strain evidence="9">NP_8</strain>
    </source>
</reference>
<evidence type="ECO:0000256" key="6">
    <source>
        <dbReference type="ARBA" id="ARBA00023277"/>
    </source>
</evidence>
<protein>
    <recommendedName>
        <fullName evidence="8">Phospholipase/carboxylesterase/thioesterase domain-containing protein</fullName>
    </recommendedName>
</protein>
<organism evidence="9 10">
    <name type="scientific">Candidatus Segetimicrobium genomatis</name>
    <dbReference type="NCBI Taxonomy" id="2569760"/>
    <lineage>
        <taxon>Bacteria</taxon>
        <taxon>Bacillati</taxon>
        <taxon>Candidatus Sysuimicrobiota</taxon>
        <taxon>Candidatus Sysuimicrobiia</taxon>
        <taxon>Candidatus Sysuimicrobiales</taxon>
        <taxon>Candidatus Segetimicrobiaceae</taxon>
        <taxon>Candidatus Segetimicrobium</taxon>
    </lineage>
</organism>